<comment type="pathway">
    <text evidence="1 9">Amino-acid biosynthesis; L-arginine biosynthesis; N(2)-acetyl-L-ornithine from L-glutamate: step 2/4.</text>
</comment>
<dbReference type="InterPro" id="IPR001057">
    <property type="entry name" value="Glu/AcGlu_kinase"/>
</dbReference>
<dbReference type="FunFam" id="3.40.1160.10:FF:000004">
    <property type="entry name" value="Acetylglutamate kinase"/>
    <property type="match status" value="1"/>
</dbReference>
<feature type="binding site" evidence="9">
    <location>
        <begin position="118"/>
        <end position="119"/>
    </location>
    <ligand>
        <name>substrate</name>
    </ligand>
</feature>
<feature type="binding site" evidence="9">
    <location>
        <position position="140"/>
    </location>
    <ligand>
        <name>substrate</name>
    </ligand>
</feature>
<dbReference type="NCBIfam" id="TIGR00761">
    <property type="entry name" value="argB"/>
    <property type="match status" value="1"/>
</dbReference>
<sequence length="357" mass="38442">MNMCESTQTMNHDESVQDHNGIEYETNRDTTAHHHKADDMSEIKGPGFHFDVHTDLRADQKAEVLIEALPWLEEFSGKRIVIKYGGNAMVDQQLKQCFAEDMVFLRQVGLHPIVVHGGGPQISRMLKALGIKSEFRGGLRVTTPEAMDVVRMVLTGKVSRELVGMINAHGPYAVGLSGEDGGLFSAMQRKPMIDGVATDIGLVGDVVSVDASAVEDLVSAGRIPVVSSVAPNESNPMQVLNVNADSAAAALAAAVGASKFLILTDIDGLYADWPDENSLIGRIGVENLRDMLPDLESGMKPKMEACVRALDGGVVQAHIIDGRKPHSLLNEIFTSAGIGTMVVPEDGIEMRSSYVSR</sequence>
<dbReference type="HAMAP" id="MF_00082">
    <property type="entry name" value="ArgB"/>
    <property type="match status" value="1"/>
</dbReference>
<name>A0A261G1W3_9BIFI</name>
<dbReference type="PANTHER" id="PTHR23342">
    <property type="entry name" value="N-ACETYLGLUTAMATE SYNTHASE"/>
    <property type="match status" value="1"/>
</dbReference>
<keyword evidence="3 9" id="KW-0028">Amino-acid biosynthesis</keyword>
<keyword evidence="6 9" id="KW-0418">Kinase</keyword>
<feature type="domain" description="Aspartate/glutamate/uridylate kinase" evidence="10">
    <location>
        <begin position="78"/>
        <end position="321"/>
    </location>
</feature>
<evidence type="ECO:0000256" key="4">
    <source>
        <dbReference type="ARBA" id="ARBA00022679"/>
    </source>
</evidence>
<dbReference type="InterPro" id="IPR036393">
    <property type="entry name" value="AceGlu_kinase-like_sf"/>
</dbReference>
<reference evidence="11 12" key="1">
    <citation type="journal article" date="2017" name="BMC Genomics">
        <title>Comparative genomic and phylogenomic analyses of the Bifidobacteriaceae family.</title>
        <authorList>
            <person name="Lugli G.A."/>
            <person name="Milani C."/>
            <person name="Turroni F."/>
            <person name="Duranti S."/>
            <person name="Mancabelli L."/>
            <person name="Mangifesta M."/>
            <person name="Ferrario C."/>
            <person name="Modesto M."/>
            <person name="Mattarelli P."/>
            <person name="Jiri K."/>
            <person name="van Sinderen D."/>
            <person name="Ventura M."/>
        </authorList>
    </citation>
    <scope>NUCLEOTIDE SEQUENCE [LARGE SCALE GENOMIC DNA]</scope>
    <source>
        <strain evidence="11 12">LMG 28769</strain>
    </source>
</reference>
<dbReference type="Pfam" id="PF00696">
    <property type="entry name" value="AA_kinase"/>
    <property type="match status" value="1"/>
</dbReference>
<dbReference type="GO" id="GO:0005524">
    <property type="term" value="F:ATP binding"/>
    <property type="evidence" value="ECO:0007669"/>
    <property type="project" value="UniProtKB-UniRule"/>
</dbReference>
<comment type="subcellular location">
    <subcellularLocation>
        <location evidence="9">Cytoplasm</location>
    </subcellularLocation>
</comment>
<keyword evidence="12" id="KW-1185">Reference proteome</keyword>
<evidence type="ECO:0000259" key="10">
    <source>
        <dbReference type="Pfam" id="PF00696"/>
    </source>
</evidence>
<keyword evidence="4 9" id="KW-0808">Transferase</keyword>
<dbReference type="InterPro" id="IPR001048">
    <property type="entry name" value="Asp/Glu/Uridylate_kinase"/>
</dbReference>
<proteinExistence type="inferred from homology"/>
<evidence type="ECO:0000256" key="6">
    <source>
        <dbReference type="ARBA" id="ARBA00022777"/>
    </source>
</evidence>
<dbReference type="GO" id="GO:0004042">
    <property type="term" value="F:L-glutamate N-acetyltransferase activity"/>
    <property type="evidence" value="ECO:0007669"/>
    <property type="project" value="InterPro"/>
</dbReference>
<dbReference type="PIRSF" id="PIRSF000423">
    <property type="entry name" value="ArgA"/>
    <property type="match status" value="1"/>
</dbReference>
<comment type="similarity">
    <text evidence="9">Belongs to the acetylglutamate kinase family. ArgB subfamily.</text>
</comment>
<dbReference type="InterPro" id="IPR010167">
    <property type="entry name" value="NH2A_AcTrfase"/>
</dbReference>
<feature type="site" description="Transition state stabilizer" evidence="9">
    <location>
        <position position="83"/>
    </location>
</feature>
<dbReference type="CDD" id="cd04250">
    <property type="entry name" value="AAK_NAGK-C"/>
    <property type="match status" value="1"/>
</dbReference>
<protein>
    <recommendedName>
        <fullName evidence="9">Acetylglutamate kinase</fullName>
        <ecNumber evidence="9">2.7.2.8</ecNumber>
    </recommendedName>
    <alternativeName>
        <fullName evidence="9">N-acetyl-L-glutamate 5-phosphotransferase</fullName>
    </alternativeName>
    <alternativeName>
        <fullName evidence="9">NAG kinase</fullName>
        <shortName evidence="9">NAGK</shortName>
    </alternativeName>
</protein>
<dbReference type="EC" id="2.7.2.8" evidence="9"/>
<keyword evidence="5 9" id="KW-0547">Nucleotide-binding</keyword>
<comment type="function">
    <text evidence="9">Catalyzes the ATP-dependent phosphorylation of N-acetyl-L-glutamate.</text>
</comment>
<dbReference type="PANTHER" id="PTHR23342:SF0">
    <property type="entry name" value="N-ACETYLGLUTAMATE SYNTHASE, MITOCHONDRIAL"/>
    <property type="match status" value="1"/>
</dbReference>
<evidence type="ECO:0000256" key="7">
    <source>
        <dbReference type="ARBA" id="ARBA00022840"/>
    </source>
</evidence>
<dbReference type="GO" id="GO:0005737">
    <property type="term" value="C:cytoplasm"/>
    <property type="evidence" value="ECO:0007669"/>
    <property type="project" value="UniProtKB-SubCell"/>
</dbReference>
<gene>
    <name evidence="9" type="primary">argB</name>
    <name evidence="11" type="ORF">BAQU_1612</name>
</gene>
<dbReference type="InterPro" id="IPR004662">
    <property type="entry name" value="AcgluKinase_fam"/>
</dbReference>
<evidence type="ECO:0000256" key="3">
    <source>
        <dbReference type="ARBA" id="ARBA00022605"/>
    </source>
</evidence>
<keyword evidence="2 9" id="KW-0055">Arginine biosynthesis</keyword>
<keyword evidence="9" id="KW-0963">Cytoplasm</keyword>
<evidence type="ECO:0000313" key="11">
    <source>
        <dbReference type="EMBL" id="OZG65429.1"/>
    </source>
</evidence>
<dbReference type="Gene3D" id="3.40.1160.10">
    <property type="entry name" value="Acetylglutamate kinase-like"/>
    <property type="match status" value="1"/>
</dbReference>
<keyword evidence="7 9" id="KW-0067">ATP-binding</keyword>
<dbReference type="Proteomes" id="UP000216451">
    <property type="component" value="Unassembled WGS sequence"/>
</dbReference>
<dbReference type="SUPFAM" id="SSF53633">
    <property type="entry name" value="Carbamate kinase-like"/>
    <property type="match status" value="1"/>
</dbReference>
<dbReference type="InterPro" id="IPR041727">
    <property type="entry name" value="NAGK-C"/>
</dbReference>
<dbReference type="UniPathway" id="UPA00068">
    <property type="reaction ID" value="UER00107"/>
</dbReference>
<feature type="site" description="Transition state stabilizer" evidence="9">
    <location>
        <position position="302"/>
    </location>
</feature>
<dbReference type="InterPro" id="IPR037528">
    <property type="entry name" value="ArgB"/>
</dbReference>
<evidence type="ECO:0000256" key="9">
    <source>
        <dbReference type="HAMAP-Rule" id="MF_00082"/>
    </source>
</evidence>
<comment type="catalytic activity">
    <reaction evidence="8 9">
        <text>N-acetyl-L-glutamate + ATP = N-acetyl-L-glutamyl 5-phosphate + ADP</text>
        <dbReference type="Rhea" id="RHEA:14629"/>
        <dbReference type="ChEBI" id="CHEBI:30616"/>
        <dbReference type="ChEBI" id="CHEBI:44337"/>
        <dbReference type="ChEBI" id="CHEBI:57936"/>
        <dbReference type="ChEBI" id="CHEBI:456216"/>
        <dbReference type="EC" id="2.7.2.8"/>
    </reaction>
</comment>
<dbReference type="EMBL" id="MWXA01000008">
    <property type="protein sequence ID" value="OZG65429.1"/>
    <property type="molecule type" value="Genomic_DNA"/>
</dbReference>
<evidence type="ECO:0000256" key="5">
    <source>
        <dbReference type="ARBA" id="ARBA00022741"/>
    </source>
</evidence>
<evidence type="ECO:0000313" key="12">
    <source>
        <dbReference type="Proteomes" id="UP000216451"/>
    </source>
</evidence>
<feature type="binding site" evidence="9">
    <location>
        <position position="241"/>
    </location>
    <ligand>
        <name>substrate</name>
    </ligand>
</feature>
<evidence type="ECO:0000256" key="2">
    <source>
        <dbReference type="ARBA" id="ARBA00022571"/>
    </source>
</evidence>
<dbReference type="GO" id="GO:0003991">
    <property type="term" value="F:acetylglutamate kinase activity"/>
    <property type="evidence" value="ECO:0007669"/>
    <property type="project" value="UniProtKB-UniRule"/>
</dbReference>
<dbReference type="AlphaFoldDB" id="A0A261G1W3"/>
<accession>A0A261G1W3</accession>
<comment type="caution">
    <text evidence="11">The sequence shown here is derived from an EMBL/GenBank/DDBJ whole genome shotgun (WGS) entry which is preliminary data.</text>
</comment>
<organism evidence="11 12">
    <name type="scientific">Bifidobacterium aquikefiri</name>
    <dbReference type="NCBI Taxonomy" id="1653207"/>
    <lineage>
        <taxon>Bacteria</taxon>
        <taxon>Bacillati</taxon>
        <taxon>Actinomycetota</taxon>
        <taxon>Actinomycetes</taxon>
        <taxon>Bifidobacteriales</taxon>
        <taxon>Bifidobacteriaceae</taxon>
        <taxon>Bifidobacterium</taxon>
    </lineage>
</organism>
<evidence type="ECO:0000256" key="1">
    <source>
        <dbReference type="ARBA" id="ARBA00004828"/>
    </source>
</evidence>
<dbReference type="PRINTS" id="PR00474">
    <property type="entry name" value="GLU5KINASE"/>
</dbReference>
<dbReference type="GO" id="GO:0042450">
    <property type="term" value="P:L-arginine biosynthetic process via ornithine"/>
    <property type="evidence" value="ECO:0007669"/>
    <property type="project" value="UniProtKB-UniRule"/>
</dbReference>
<evidence type="ECO:0000256" key="8">
    <source>
        <dbReference type="ARBA" id="ARBA00048141"/>
    </source>
</evidence>